<evidence type="ECO:0000256" key="3">
    <source>
        <dbReference type="ARBA" id="ARBA00007561"/>
    </source>
</evidence>
<proteinExistence type="inferred from homology"/>
<feature type="transmembrane region" description="Helical" evidence="11">
    <location>
        <begin position="1664"/>
        <end position="1684"/>
    </location>
</feature>
<feature type="domain" description="C2" evidence="12">
    <location>
        <begin position="1412"/>
        <end position="1561"/>
    </location>
</feature>
<evidence type="ECO:0000259" key="12">
    <source>
        <dbReference type="PROSITE" id="PS50004"/>
    </source>
</evidence>
<dbReference type="SMART" id="SM01200">
    <property type="entry name" value="FerA"/>
    <property type="match status" value="1"/>
</dbReference>
<dbReference type="Pfam" id="PF08165">
    <property type="entry name" value="FerA"/>
    <property type="match status" value="1"/>
</dbReference>
<dbReference type="PANTHER" id="PTHR12546">
    <property type="entry name" value="FER-1-LIKE"/>
    <property type="match status" value="1"/>
</dbReference>
<feature type="region of interest" description="Disordered" evidence="10">
    <location>
        <begin position="599"/>
        <end position="624"/>
    </location>
</feature>
<evidence type="ECO:0000313" key="13">
    <source>
        <dbReference type="EMBL" id="CAL5130623.1"/>
    </source>
</evidence>
<evidence type="ECO:0000256" key="8">
    <source>
        <dbReference type="ARBA" id="ARBA00023136"/>
    </source>
</evidence>
<dbReference type="SMART" id="SM00239">
    <property type="entry name" value="C2"/>
    <property type="match status" value="4"/>
</dbReference>
<evidence type="ECO:0000256" key="2">
    <source>
        <dbReference type="ARBA" id="ARBA00004483"/>
    </source>
</evidence>
<dbReference type="CDD" id="cd04018">
    <property type="entry name" value="C2C_Ferlin"/>
    <property type="match status" value="1"/>
</dbReference>
<dbReference type="InterPro" id="IPR035892">
    <property type="entry name" value="C2_domain_sf"/>
</dbReference>
<dbReference type="Pfam" id="PF08150">
    <property type="entry name" value="FerB"/>
    <property type="match status" value="1"/>
</dbReference>
<keyword evidence="5" id="KW-0677">Repeat</keyword>
<keyword evidence="9" id="KW-0968">Cytoplasmic vesicle</keyword>
<dbReference type="SMART" id="SM00694">
    <property type="entry name" value="DysFC"/>
    <property type="match status" value="2"/>
</dbReference>
<dbReference type="SMART" id="SM00693">
    <property type="entry name" value="DysFN"/>
    <property type="match status" value="2"/>
</dbReference>
<dbReference type="Pfam" id="PF00168">
    <property type="entry name" value="C2"/>
    <property type="match status" value="4"/>
</dbReference>
<dbReference type="InterPro" id="IPR032362">
    <property type="entry name" value="Ferlin_C"/>
</dbReference>
<evidence type="ECO:0000256" key="9">
    <source>
        <dbReference type="ARBA" id="ARBA00023329"/>
    </source>
</evidence>
<dbReference type="PROSITE" id="PS50004">
    <property type="entry name" value="C2"/>
    <property type="match status" value="4"/>
</dbReference>
<evidence type="ECO:0000256" key="4">
    <source>
        <dbReference type="ARBA" id="ARBA00022692"/>
    </source>
</evidence>
<dbReference type="CDD" id="cd04037">
    <property type="entry name" value="C2E_Ferlin"/>
    <property type="match status" value="1"/>
</dbReference>
<dbReference type="SMART" id="SM01201">
    <property type="entry name" value="FerB"/>
    <property type="match status" value="1"/>
</dbReference>
<dbReference type="InterPro" id="IPR037724">
    <property type="entry name" value="C2E_Ferlin"/>
</dbReference>
<dbReference type="PANTHER" id="PTHR12546:SF33">
    <property type="entry name" value="SPERM VESICLE FUSION PROTEIN FER-1"/>
    <property type="match status" value="1"/>
</dbReference>
<dbReference type="CDD" id="cd08374">
    <property type="entry name" value="C2F_Ferlin"/>
    <property type="match status" value="1"/>
</dbReference>
<dbReference type="EMBL" id="CAXLJL010000068">
    <property type="protein sequence ID" value="CAL5130623.1"/>
    <property type="molecule type" value="Genomic_DNA"/>
</dbReference>
<comment type="subcellular location">
    <subcellularLocation>
        <location evidence="1">Cell membrane</location>
        <topology evidence="1">Single-pass type II membrane protein</topology>
    </subcellularLocation>
    <subcellularLocation>
        <location evidence="2">Cytoplasmic vesicle membrane</location>
        <topology evidence="2">Single-pass type II membrane protein</topology>
    </subcellularLocation>
</comment>
<comment type="similarity">
    <text evidence="3">Belongs to the ferlin family.</text>
</comment>
<evidence type="ECO:0000256" key="7">
    <source>
        <dbReference type="ARBA" id="ARBA00022989"/>
    </source>
</evidence>
<dbReference type="Gene3D" id="2.60.40.150">
    <property type="entry name" value="C2 domain"/>
    <property type="match status" value="4"/>
</dbReference>
<protein>
    <recommendedName>
        <fullName evidence="12">C2 domain-containing protein</fullName>
    </recommendedName>
</protein>
<accession>A0AAV2T2H3</accession>
<reference evidence="13" key="1">
    <citation type="submission" date="2024-06" db="EMBL/GenBank/DDBJ databases">
        <authorList>
            <person name="Liu X."/>
            <person name="Lenzi L."/>
            <person name="Haldenby T S."/>
            <person name="Uol C."/>
        </authorList>
    </citation>
    <scope>NUCLEOTIDE SEQUENCE</scope>
</reference>
<dbReference type="Proteomes" id="UP001497525">
    <property type="component" value="Unassembled WGS sequence"/>
</dbReference>
<feature type="domain" description="C2" evidence="12">
    <location>
        <begin position="1166"/>
        <end position="1290"/>
    </location>
</feature>
<dbReference type="GO" id="GO:0007009">
    <property type="term" value="P:plasma membrane organization"/>
    <property type="evidence" value="ECO:0007669"/>
    <property type="project" value="TreeGrafter"/>
</dbReference>
<feature type="domain" description="C2" evidence="12">
    <location>
        <begin position="8"/>
        <end position="145"/>
    </location>
</feature>
<dbReference type="InterPro" id="IPR000008">
    <property type="entry name" value="C2_dom"/>
</dbReference>
<dbReference type="InterPro" id="IPR037721">
    <property type="entry name" value="Ferlin"/>
</dbReference>
<evidence type="ECO:0000256" key="6">
    <source>
        <dbReference type="ARBA" id="ARBA00022968"/>
    </source>
</evidence>
<dbReference type="InterPro" id="IPR037722">
    <property type="entry name" value="C2C_Ferlin"/>
</dbReference>
<organism evidence="13 14">
    <name type="scientific">Calicophoron daubneyi</name>
    <name type="common">Rumen fluke</name>
    <name type="synonym">Paramphistomum daubneyi</name>
    <dbReference type="NCBI Taxonomy" id="300641"/>
    <lineage>
        <taxon>Eukaryota</taxon>
        <taxon>Metazoa</taxon>
        <taxon>Spiralia</taxon>
        <taxon>Lophotrochozoa</taxon>
        <taxon>Platyhelminthes</taxon>
        <taxon>Trematoda</taxon>
        <taxon>Digenea</taxon>
        <taxon>Plagiorchiida</taxon>
        <taxon>Pronocephalata</taxon>
        <taxon>Paramphistomoidea</taxon>
        <taxon>Paramphistomidae</taxon>
        <taxon>Calicophoron</taxon>
    </lineage>
</organism>
<keyword evidence="7 11" id="KW-1133">Transmembrane helix</keyword>
<comment type="caution">
    <text evidence="13">The sequence shown here is derived from an EMBL/GenBank/DDBJ whole genome shotgun (WGS) entry which is preliminary data.</text>
</comment>
<dbReference type="InterPro" id="IPR055072">
    <property type="entry name" value="Ferlin_DSRM"/>
</dbReference>
<dbReference type="Pfam" id="PF22901">
    <property type="entry name" value="dsrm_Ferlin"/>
    <property type="match status" value="1"/>
</dbReference>
<dbReference type="CDD" id="cd04017">
    <property type="entry name" value="C2D_Ferlin"/>
    <property type="match status" value="1"/>
</dbReference>
<dbReference type="SUPFAM" id="SSF49562">
    <property type="entry name" value="C2 domain (Calcium/lipid-binding domain, CaLB)"/>
    <property type="match status" value="5"/>
</dbReference>
<dbReference type="InterPro" id="IPR012561">
    <property type="entry name" value="Ferlin_B-domain"/>
</dbReference>
<feature type="domain" description="C2" evidence="12">
    <location>
        <begin position="751"/>
        <end position="882"/>
    </location>
</feature>
<dbReference type="InterPro" id="IPR037723">
    <property type="entry name" value="C2D_Ferlin"/>
</dbReference>
<evidence type="ECO:0000256" key="10">
    <source>
        <dbReference type="SAM" id="MobiDB-lite"/>
    </source>
</evidence>
<keyword evidence="8 11" id="KW-0472">Membrane</keyword>
<evidence type="ECO:0000256" key="1">
    <source>
        <dbReference type="ARBA" id="ARBA00004401"/>
    </source>
</evidence>
<gene>
    <name evidence="13" type="ORF">CDAUBV1_LOCUS2798</name>
</gene>
<sequence length="1697" mass="193618">MKNSDAKDDEDIEANLLRPAGIQLRPGIFRLRIYCAEDFPRMDSDSLQGLKSLISRQTEPKQFVDPYLLLSFAGKTLRSSTKYGSDHPVWNEELVVNIQFPSMCEKITLTFFDWDRGTDDDPIGTAVIDLKEISGQGVNGYLPIFGPSFINLYGSPREYSDLPDKYDALNLGRGEGVAYRGRVLVELETELLEEPTQDSVAPLEPDLVSIIQKMQRRRKFRLYAAFLSASLIATVDTATVEFEVTVGNQGNKLDTSVSPCASSTPPTYTVYDGEAYSYLPWGNNKPCVVIDSQWEDISFRLCTLNQLLKISDRLTRNIEKVKIGAAAHLMPEEQAQLAIASLDEFIMDCSQPLPTWEPENSPETDLDKHLRMRRETELQSLRTQAISTRETVTSIDDAITQLENYRSNINNLAIEPQNSFPDIVLWMLMDGKRAAYFRIPANEILFRKESDQRGRFCGVTQTINLKKPRLKSEDESNHWKIPAQLRMILWLGLEGDAYHWDSVHSDATVNIFAETYENQASLLGNWVTSRPPLSRPSWSDYAGRIELPKDCFTISDGWQWSGDWFVSPEASLTLAQVSGQNHFIEELFYNETRSGTSAWAPANPTYTTSDGEARDAPTELNPPEGWKWDGDWEIDYNRPCDNAGFEYSINAAVGGYTAVEKRFHMYRRRRLTRKRSKVEADTTTAKPTQVQKNKPDDQWEYAFNFDSKFHCREGRVDMVRRRRWHRRILPVKGDMNNITCVALTQAKSSESKENLVIPRIYLSYKSPHLWHLRAYLFQARGLYGADDSGLSDPYVRCSFQGLTKRTETLNATLSPKWDQTLIFEQIEMYGDPAAIAACPPPVVIEIYDWNKINKDQYLGRCQIAPFIKINPTDSFSSMLQWYRLERGSQQAGEILAAFELILVDSKPPPLPPTRRGDIFNVPEGIRPALQRTGIEIMCWGVRNMCRHQLSRVNSPSVQFEIGGQSVESSIIKDLKQSPNFPQPLLFLDVLLPKEELYLPPMNICVRDHRAFGLKPLVGMHVLKNFGKYKVAPRKNRMEPLCNIPVLCDPNLVTRKHTSVTAVAQLPMSSSRTSLRKTKEHNAKDDFDWWSKFYASIGEWDKCLNYKSANNDTLMVYNCPLEKVSPYDGFNDFCETFTLTKGKEEEDEEDNVAGEFKGTFRIYPLPEDPEEAMPIRYFEKLFVSPAVEECTVRVYVVRATDLQPADTSGLADPYVEVRLGNKKMSSKDKYIPNTLNPTFGCMFELKCQLPNEKDLQVRIKDYDVLGTDDIIGETHIDLENRRLTKYRATCGIPQTYCTSGLNQWRDSLPPSEILVDVCDFYGLPRPQYAGVNEADPQITCRVGEKNFALPEFERGFPATSSHAGPPKERLALHILNELPLVKEHVETRPLFSTLQPNIEQGKLQMWVDIFPSEFGTPGPAVDISPRKPLEYELRVVVWNTVDTLLQETSITGEKMSDIYVKGWLSGIEELQKTDVHYRSLDGDGNFNWRFVFPFNYLPAENMIVSKRKAHFWSLDTTTTQTRPNLVLQVWDNDLFSADDFLGTLEIDLVSIPPPSKTAEKCGLEILRPTTKRSSDTINLFESRRTRGFWPFIRNENGIDLLAGKGELELELLTHEEAALKPAGRGREDPNENPYLEPPKRPETSFFWLTSPWKTFKFIIWKRCKWVILGILLAVIFGLLIALFIYAMPHLLARKLVGV</sequence>
<dbReference type="InterPro" id="IPR012560">
    <property type="entry name" value="Ferlin_A-domain"/>
</dbReference>
<dbReference type="InterPro" id="IPR037725">
    <property type="entry name" value="C2F_Ferlin"/>
</dbReference>
<dbReference type="GO" id="GO:0005886">
    <property type="term" value="C:plasma membrane"/>
    <property type="evidence" value="ECO:0007669"/>
    <property type="project" value="UniProtKB-SubCell"/>
</dbReference>
<dbReference type="GO" id="GO:0030659">
    <property type="term" value="C:cytoplasmic vesicle membrane"/>
    <property type="evidence" value="ECO:0007669"/>
    <property type="project" value="UniProtKB-SubCell"/>
</dbReference>
<evidence type="ECO:0000256" key="11">
    <source>
        <dbReference type="SAM" id="Phobius"/>
    </source>
</evidence>
<evidence type="ECO:0000313" key="14">
    <source>
        <dbReference type="Proteomes" id="UP001497525"/>
    </source>
</evidence>
<dbReference type="Pfam" id="PF16165">
    <property type="entry name" value="Ferlin_C"/>
    <property type="match status" value="1"/>
</dbReference>
<dbReference type="GO" id="GO:0061025">
    <property type="term" value="P:membrane fusion"/>
    <property type="evidence" value="ECO:0007669"/>
    <property type="project" value="TreeGrafter"/>
</dbReference>
<dbReference type="InterPro" id="IPR006614">
    <property type="entry name" value="Peroxin/Ferlin"/>
</dbReference>
<keyword evidence="4 11" id="KW-0812">Transmembrane</keyword>
<feature type="region of interest" description="Disordered" evidence="10">
    <location>
        <begin position="674"/>
        <end position="693"/>
    </location>
</feature>
<evidence type="ECO:0000256" key="5">
    <source>
        <dbReference type="ARBA" id="ARBA00022737"/>
    </source>
</evidence>
<keyword evidence="6" id="KW-0735">Signal-anchor</keyword>
<name>A0AAV2T2H3_CALDB</name>
<feature type="compositionally biased region" description="Polar residues" evidence="10">
    <location>
        <begin position="681"/>
        <end position="692"/>
    </location>
</feature>